<reference evidence="1" key="1">
    <citation type="submission" date="2014-05" db="EMBL/GenBank/DDBJ databases">
        <title>The transcriptome of the halophilic microalga Tetraselmis sp. GSL018 isolated from the Great Salt Lake, Utah.</title>
        <authorList>
            <person name="Jinkerson R.E."/>
            <person name="D'Adamo S."/>
            <person name="Posewitz M.C."/>
        </authorList>
    </citation>
    <scope>NUCLEOTIDE SEQUENCE</scope>
    <source>
        <strain evidence="1">GSL018</strain>
    </source>
</reference>
<dbReference type="EMBL" id="GBEZ01024521">
    <property type="protein sequence ID" value="JAC62473.1"/>
    <property type="molecule type" value="Transcribed_RNA"/>
</dbReference>
<sequence length="68" mass="7766">LWSPPIQAETYHQGLEDAKTQLANEPRTRPRGAFVEIAESRGSQQKVRSPLDRDIPPIVLELQELQPY</sequence>
<feature type="non-terminal residue" evidence="1">
    <location>
        <position position="1"/>
    </location>
</feature>
<gene>
    <name evidence="1" type="ORF">TSPGSL018_23266</name>
</gene>
<dbReference type="AlphaFoldDB" id="A0A061QRZ0"/>
<feature type="non-terminal residue" evidence="1">
    <location>
        <position position="68"/>
    </location>
</feature>
<organism evidence="1">
    <name type="scientific">Tetraselmis sp. GSL018</name>
    <dbReference type="NCBI Taxonomy" id="582737"/>
    <lineage>
        <taxon>Eukaryota</taxon>
        <taxon>Viridiplantae</taxon>
        <taxon>Chlorophyta</taxon>
        <taxon>core chlorophytes</taxon>
        <taxon>Chlorodendrophyceae</taxon>
        <taxon>Chlorodendrales</taxon>
        <taxon>Chlorodendraceae</taxon>
        <taxon>Tetraselmis</taxon>
    </lineage>
</organism>
<protein>
    <submittedName>
        <fullName evidence="1">Uncharacterized protein</fullName>
    </submittedName>
</protein>
<evidence type="ECO:0000313" key="1">
    <source>
        <dbReference type="EMBL" id="JAC62473.1"/>
    </source>
</evidence>
<accession>A0A061QRZ0</accession>
<proteinExistence type="predicted"/>
<name>A0A061QRZ0_9CHLO</name>